<dbReference type="EC" id="3.6.1.7" evidence="2"/>
<feature type="domain" description="Acylphosphatase-like" evidence="7">
    <location>
        <begin position="10"/>
        <end position="97"/>
    </location>
</feature>
<sequence length="97" mass="10918">MSSEAFMGAGDKTAIKLIVADVTRSYFTQKRATEYGLTGWCRNTDNNKVEGEAQGDEDALQKLLKDIDQGPRSAKVVRLDHENRELVDGEKDFLVRR</sequence>
<evidence type="ECO:0000256" key="2">
    <source>
        <dbReference type="ARBA" id="ARBA00012150"/>
    </source>
</evidence>
<evidence type="ECO:0000313" key="8">
    <source>
        <dbReference type="EMBL" id="KAF6815102.1"/>
    </source>
</evidence>
<dbReference type="Pfam" id="PF00708">
    <property type="entry name" value="Acylphosphatase"/>
    <property type="match status" value="1"/>
</dbReference>
<accession>A0A8H6MZU6</accession>
<evidence type="ECO:0000256" key="4">
    <source>
        <dbReference type="ARBA" id="ARBA00047645"/>
    </source>
</evidence>
<dbReference type="InterPro" id="IPR001792">
    <property type="entry name" value="Acylphosphatase-like_dom"/>
</dbReference>
<dbReference type="Proteomes" id="UP000652219">
    <property type="component" value="Unassembled WGS sequence"/>
</dbReference>
<keyword evidence="9" id="KW-1185">Reference proteome</keyword>
<evidence type="ECO:0000256" key="1">
    <source>
        <dbReference type="ARBA" id="ARBA00005614"/>
    </source>
</evidence>
<reference evidence="8 9" key="1">
    <citation type="journal article" date="2020" name="Phytopathology">
        <title>Genome Sequence Resources of Colletotrichum truncatum, C. plurivorum, C. musicola, and C. sojae: Four Species Pathogenic to Soybean (Glycine max).</title>
        <authorList>
            <person name="Rogerio F."/>
            <person name="Boufleur T.R."/>
            <person name="Ciampi-Guillardi M."/>
            <person name="Sukno S.A."/>
            <person name="Thon M.R."/>
            <person name="Massola Junior N.S."/>
            <person name="Baroncelli R."/>
        </authorList>
    </citation>
    <scope>NUCLEOTIDE SEQUENCE [LARGE SCALE GENOMIC DNA]</scope>
    <source>
        <strain evidence="8 9">LFN0009</strain>
    </source>
</reference>
<evidence type="ECO:0000256" key="5">
    <source>
        <dbReference type="PROSITE-ProRule" id="PRU00520"/>
    </source>
</evidence>
<comment type="caution">
    <text evidence="5">Lacks conserved residue(s) required for the propagation of feature annotation.</text>
</comment>
<dbReference type="SUPFAM" id="SSF54975">
    <property type="entry name" value="Acylphosphatase/BLUF domain-like"/>
    <property type="match status" value="1"/>
</dbReference>
<dbReference type="Gene3D" id="3.30.70.100">
    <property type="match status" value="1"/>
</dbReference>
<comment type="catalytic activity">
    <reaction evidence="4">
        <text>an acyl phosphate + H2O = a carboxylate + phosphate + H(+)</text>
        <dbReference type="Rhea" id="RHEA:14965"/>
        <dbReference type="ChEBI" id="CHEBI:15377"/>
        <dbReference type="ChEBI" id="CHEBI:15378"/>
        <dbReference type="ChEBI" id="CHEBI:29067"/>
        <dbReference type="ChEBI" id="CHEBI:43474"/>
        <dbReference type="ChEBI" id="CHEBI:59918"/>
        <dbReference type="EC" id="3.6.1.7"/>
    </reaction>
</comment>
<evidence type="ECO:0000313" key="9">
    <source>
        <dbReference type="Proteomes" id="UP000652219"/>
    </source>
</evidence>
<keyword evidence="3" id="KW-0378">Hydrolase</keyword>
<evidence type="ECO:0000256" key="3">
    <source>
        <dbReference type="ARBA" id="ARBA00022801"/>
    </source>
</evidence>
<evidence type="ECO:0000259" key="7">
    <source>
        <dbReference type="PROSITE" id="PS51160"/>
    </source>
</evidence>
<dbReference type="InterPro" id="IPR020456">
    <property type="entry name" value="Acylphosphatase"/>
</dbReference>
<dbReference type="AlphaFoldDB" id="A0A8H6MZU6"/>
<dbReference type="InterPro" id="IPR036046">
    <property type="entry name" value="Acylphosphatase-like_dom_sf"/>
</dbReference>
<comment type="caution">
    <text evidence="8">The sequence shown here is derived from an EMBL/GenBank/DDBJ whole genome shotgun (WGS) entry which is preliminary data.</text>
</comment>
<proteinExistence type="inferred from homology"/>
<dbReference type="EMBL" id="WIGN01000038">
    <property type="protein sequence ID" value="KAF6815102.1"/>
    <property type="molecule type" value="Genomic_DNA"/>
</dbReference>
<dbReference type="PROSITE" id="PS51160">
    <property type="entry name" value="ACYLPHOSPHATASE_3"/>
    <property type="match status" value="1"/>
</dbReference>
<evidence type="ECO:0000256" key="6">
    <source>
        <dbReference type="RuleBase" id="RU004168"/>
    </source>
</evidence>
<dbReference type="PANTHER" id="PTHR10029:SF3">
    <property type="entry name" value="ACYLPHOSPHATASE-RELATED"/>
    <property type="match status" value="1"/>
</dbReference>
<gene>
    <name evidence="8" type="ORF">CSOJ01_03739</name>
</gene>
<organism evidence="8 9">
    <name type="scientific">Colletotrichum sojae</name>
    <dbReference type="NCBI Taxonomy" id="2175907"/>
    <lineage>
        <taxon>Eukaryota</taxon>
        <taxon>Fungi</taxon>
        <taxon>Dikarya</taxon>
        <taxon>Ascomycota</taxon>
        <taxon>Pezizomycotina</taxon>
        <taxon>Sordariomycetes</taxon>
        <taxon>Hypocreomycetidae</taxon>
        <taxon>Glomerellales</taxon>
        <taxon>Glomerellaceae</taxon>
        <taxon>Colletotrichum</taxon>
        <taxon>Colletotrichum orchidearum species complex</taxon>
    </lineage>
</organism>
<comment type="similarity">
    <text evidence="1 6">Belongs to the acylphosphatase family.</text>
</comment>
<name>A0A8H6MZU6_9PEZI</name>
<dbReference type="PANTHER" id="PTHR10029">
    <property type="entry name" value="ACYLPHOSPHATASE"/>
    <property type="match status" value="1"/>
</dbReference>
<protein>
    <recommendedName>
        <fullName evidence="2">acylphosphatase</fullName>
        <ecNumber evidence="2">3.6.1.7</ecNumber>
    </recommendedName>
</protein>
<dbReference type="GO" id="GO:0003998">
    <property type="term" value="F:acylphosphatase activity"/>
    <property type="evidence" value="ECO:0007669"/>
    <property type="project" value="UniProtKB-EC"/>
</dbReference>